<dbReference type="GO" id="GO:0004519">
    <property type="term" value="F:endonuclease activity"/>
    <property type="evidence" value="ECO:0007669"/>
    <property type="project" value="InterPro"/>
</dbReference>
<proteinExistence type="predicted"/>
<name>A0A518CTW1_9PLAN</name>
<feature type="domain" description="Terminase large subunit GpA endonuclease" evidence="2">
    <location>
        <begin position="292"/>
        <end position="598"/>
    </location>
</feature>
<dbReference type="Pfam" id="PF20454">
    <property type="entry name" value="GpA_nuclease"/>
    <property type="match status" value="1"/>
</dbReference>
<protein>
    <submittedName>
        <fullName evidence="3">Phage terminase large subunit (GpA)</fullName>
    </submittedName>
</protein>
<evidence type="ECO:0000313" key="3">
    <source>
        <dbReference type="EMBL" id="QDU82667.1"/>
    </source>
</evidence>
<sequence length="632" mass="72093">MGQFAEEEIVIPDGPYAGRRFSCNRQPFSRLWFDAVDSGKWRRLAATGPQQSGKTLDCFIIPILWHLFEFKETVLCGVTSMAMAKEKWEIDILPVIRRSRYRDLLPRSGKGSRGGQVDMIQFEHGPVLKFVTGGGDDKSRSHFTSRVLVVTEVDGLDESGATSREASKLKQMEGRTSAYDDRARIYLECTVSTAEGAIWQEYQRGTQSRIVMPCPHCHAWVTPERDDLVGWHEAEHEHAAKQSTQFSCPECGECWTEEERAQANQECRLLHRGQSLNEEGEIEGELPPTDTLGFRWNAANNLFVSAGTVGAREWRGSNQLNADEADKELCQWVWAIPPKPLSEILNPIEESVLRGKVISLQKLFTPPETTMVTVGLDIGKYFLHYVAMALTSGGRFHIVDYNEIKVRHEGKLYKDALPEALNHFKTETVDLGWVNADGQPIYADRIWIDSGYWESTDLVYQFCRDQGARWQPMKGYGFAQETKQQYNQPKSTGATVSYIGTNYHRSWLSKKRTHLMEVNSDFWKSRFWQHILTDPRNPGSLTICDGTVQDHRYLFKHLMAEEERVEFIPGKGEKKVWIQRGRNNHYLDAGYIATVAMDYNEHCRQVQIAAPPPQTTSPLLNPYGQAFSILDR</sequence>
<keyword evidence="4" id="KW-1185">Reference proteome</keyword>
<organism evidence="3 4">
    <name type="scientific">Polystyrenella longa</name>
    <dbReference type="NCBI Taxonomy" id="2528007"/>
    <lineage>
        <taxon>Bacteria</taxon>
        <taxon>Pseudomonadati</taxon>
        <taxon>Planctomycetota</taxon>
        <taxon>Planctomycetia</taxon>
        <taxon>Planctomycetales</taxon>
        <taxon>Planctomycetaceae</taxon>
        <taxon>Polystyrenella</taxon>
    </lineage>
</organism>
<evidence type="ECO:0000313" key="4">
    <source>
        <dbReference type="Proteomes" id="UP000317178"/>
    </source>
</evidence>
<dbReference type="AlphaFoldDB" id="A0A518CTW1"/>
<dbReference type="GO" id="GO:0016887">
    <property type="term" value="F:ATP hydrolysis activity"/>
    <property type="evidence" value="ECO:0007669"/>
    <property type="project" value="InterPro"/>
</dbReference>
<dbReference type="Proteomes" id="UP000317178">
    <property type="component" value="Chromosome"/>
</dbReference>
<reference evidence="3 4" key="1">
    <citation type="submission" date="2019-02" db="EMBL/GenBank/DDBJ databases">
        <title>Deep-cultivation of Planctomycetes and their phenomic and genomic characterization uncovers novel biology.</title>
        <authorList>
            <person name="Wiegand S."/>
            <person name="Jogler M."/>
            <person name="Boedeker C."/>
            <person name="Pinto D."/>
            <person name="Vollmers J."/>
            <person name="Rivas-Marin E."/>
            <person name="Kohn T."/>
            <person name="Peeters S.H."/>
            <person name="Heuer A."/>
            <person name="Rast P."/>
            <person name="Oberbeckmann S."/>
            <person name="Bunk B."/>
            <person name="Jeske O."/>
            <person name="Meyerdierks A."/>
            <person name="Storesund J.E."/>
            <person name="Kallscheuer N."/>
            <person name="Luecker S."/>
            <person name="Lage O.M."/>
            <person name="Pohl T."/>
            <person name="Merkel B.J."/>
            <person name="Hornburger P."/>
            <person name="Mueller R.-W."/>
            <person name="Bruemmer F."/>
            <person name="Labrenz M."/>
            <person name="Spormann A.M."/>
            <person name="Op den Camp H."/>
            <person name="Overmann J."/>
            <person name="Amann R."/>
            <person name="Jetten M.S.M."/>
            <person name="Mascher T."/>
            <person name="Medema M.H."/>
            <person name="Devos D.P."/>
            <person name="Kaster A.-K."/>
            <person name="Ovreas L."/>
            <person name="Rohde M."/>
            <person name="Galperin M.Y."/>
            <person name="Jogler C."/>
        </authorList>
    </citation>
    <scope>NUCLEOTIDE SEQUENCE [LARGE SCALE GENOMIC DNA]</scope>
    <source>
        <strain evidence="3 4">Pla110</strain>
    </source>
</reference>
<gene>
    <name evidence="3" type="ORF">Pla110_44280</name>
</gene>
<accession>A0A518CTW1</accession>
<dbReference type="InterPro" id="IPR046454">
    <property type="entry name" value="GpA_endonuclease"/>
</dbReference>
<dbReference type="InterPro" id="IPR046453">
    <property type="entry name" value="GpA_ATPase"/>
</dbReference>
<evidence type="ECO:0000259" key="2">
    <source>
        <dbReference type="Pfam" id="PF20454"/>
    </source>
</evidence>
<feature type="domain" description="Phage terminase large subunit GpA ATPase" evidence="1">
    <location>
        <begin position="20"/>
        <end position="263"/>
    </location>
</feature>
<dbReference type="EMBL" id="CP036281">
    <property type="protein sequence ID" value="QDU82667.1"/>
    <property type="molecule type" value="Genomic_DNA"/>
</dbReference>
<evidence type="ECO:0000259" key="1">
    <source>
        <dbReference type="Pfam" id="PF05876"/>
    </source>
</evidence>
<dbReference type="Pfam" id="PF05876">
    <property type="entry name" value="GpA_ATPase"/>
    <property type="match status" value="1"/>
</dbReference>
<dbReference type="KEGG" id="plon:Pla110_44280"/>